<dbReference type="PANTHER" id="PTHR12358">
    <property type="entry name" value="SPHINGOSINE KINASE"/>
    <property type="match status" value="1"/>
</dbReference>
<dbReference type="InterPro" id="IPR017438">
    <property type="entry name" value="ATP-NAD_kinase_N"/>
</dbReference>
<dbReference type="AlphaFoldDB" id="A0A7T8KFY0"/>
<dbReference type="SMART" id="SM00046">
    <property type="entry name" value="DAGKc"/>
    <property type="match status" value="1"/>
</dbReference>
<accession>A0A7T8KFY0</accession>
<dbReference type="InterPro" id="IPR016064">
    <property type="entry name" value="NAD/diacylglycerol_kinase_sf"/>
</dbReference>
<dbReference type="PROSITE" id="PS50146">
    <property type="entry name" value="DAGK"/>
    <property type="match status" value="1"/>
</dbReference>
<feature type="non-terminal residue" evidence="2">
    <location>
        <position position="1"/>
    </location>
</feature>
<dbReference type="GO" id="GO:0001727">
    <property type="term" value="F:lipid kinase activity"/>
    <property type="evidence" value="ECO:0007669"/>
    <property type="project" value="UniProtKB-ARBA"/>
</dbReference>
<dbReference type="Gene3D" id="2.60.200.40">
    <property type="match status" value="1"/>
</dbReference>
<evidence type="ECO:0000313" key="2">
    <source>
        <dbReference type="EMBL" id="QQP55212.1"/>
    </source>
</evidence>
<dbReference type="GO" id="GO:0016020">
    <property type="term" value="C:membrane"/>
    <property type="evidence" value="ECO:0007669"/>
    <property type="project" value="TreeGrafter"/>
</dbReference>
<proteinExistence type="predicted"/>
<gene>
    <name evidence="2" type="ORF">FKW44_008332</name>
</gene>
<dbReference type="Gene3D" id="3.40.50.10330">
    <property type="entry name" value="Probable inorganic polyphosphate/atp-NAD kinase, domain 1"/>
    <property type="match status" value="2"/>
</dbReference>
<keyword evidence="3" id="KW-1185">Reference proteome</keyword>
<evidence type="ECO:0000259" key="1">
    <source>
        <dbReference type="PROSITE" id="PS50146"/>
    </source>
</evidence>
<dbReference type="Proteomes" id="UP000595437">
    <property type="component" value="Chromosome 5"/>
</dbReference>
<dbReference type="OrthoDB" id="3853857at2759"/>
<dbReference type="GO" id="GO:0016773">
    <property type="term" value="F:phosphotransferase activity, alcohol group as acceptor"/>
    <property type="evidence" value="ECO:0007669"/>
    <property type="project" value="UniProtKB-ARBA"/>
</dbReference>
<protein>
    <recommendedName>
        <fullName evidence="1">DAGKc domain-containing protein</fullName>
    </recommendedName>
</protein>
<dbReference type="GO" id="GO:0005737">
    <property type="term" value="C:cytoplasm"/>
    <property type="evidence" value="ECO:0007669"/>
    <property type="project" value="TreeGrafter"/>
</dbReference>
<dbReference type="GO" id="GO:0046512">
    <property type="term" value="P:sphingosine biosynthetic process"/>
    <property type="evidence" value="ECO:0007669"/>
    <property type="project" value="TreeGrafter"/>
</dbReference>
<dbReference type="SUPFAM" id="SSF111331">
    <property type="entry name" value="NAD kinase/diacylglycerol kinase-like"/>
    <property type="match status" value="1"/>
</dbReference>
<organism evidence="2 3">
    <name type="scientific">Caligus rogercresseyi</name>
    <name type="common">Sea louse</name>
    <dbReference type="NCBI Taxonomy" id="217165"/>
    <lineage>
        <taxon>Eukaryota</taxon>
        <taxon>Metazoa</taxon>
        <taxon>Ecdysozoa</taxon>
        <taxon>Arthropoda</taxon>
        <taxon>Crustacea</taxon>
        <taxon>Multicrustacea</taxon>
        <taxon>Hexanauplia</taxon>
        <taxon>Copepoda</taxon>
        <taxon>Siphonostomatoida</taxon>
        <taxon>Caligidae</taxon>
        <taxon>Caligus</taxon>
    </lineage>
</organism>
<dbReference type="InterPro" id="IPR001206">
    <property type="entry name" value="Diacylglycerol_kinase_cat_dom"/>
</dbReference>
<evidence type="ECO:0000313" key="3">
    <source>
        <dbReference type="Proteomes" id="UP000595437"/>
    </source>
</evidence>
<dbReference type="PANTHER" id="PTHR12358:SF31">
    <property type="entry name" value="ACYLGLYCEROL KINASE, MITOCHONDRIAL"/>
    <property type="match status" value="1"/>
</dbReference>
<dbReference type="InterPro" id="IPR050187">
    <property type="entry name" value="Lipid_Phosphate_FormReg"/>
</dbReference>
<sequence length="187" mass="20702">MNRRPQRNGMSPPKKLLVFVNPRSGTKKALSIFKTQLEPKLKLRRPKSSLQSSQGTVWTLDLRDYYSIRGRTHIEALNGIYKRPDWSEVLDGLIIGVVPGGSGNALSCSLSISRGLPYLEDFGLEGAISNVTSASATTQSLDLLEVHFQKDDTKVLSFIGVTIGLIADVDIGTEWMRCIGYLRAYLM</sequence>
<name>A0A7T8KFY0_CALRO</name>
<reference evidence="3" key="1">
    <citation type="submission" date="2021-01" db="EMBL/GenBank/DDBJ databases">
        <title>Caligus Genome Assembly.</title>
        <authorList>
            <person name="Gallardo-Escarate C."/>
        </authorList>
    </citation>
    <scope>NUCLEOTIDE SEQUENCE [LARGE SCALE GENOMIC DNA]</scope>
</reference>
<feature type="domain" description="DAGKc" evidence="1">
    <location>
        <begin position="11"/>
        <end position="150"/>
    </location>
</feature>
<dbReference type="EMBL" id="CP045894">
    <property type="protein sequence ID" value="QQP55212.1"/>
    <property type="molecule type" value="Genomic_DNA"/>
</dbReference>